<dbReference type="STRING" id="113562.SAMN04489716_1359"/>
<protein>
    <submittedName>
        <fullName evidence="4">DNA-binding transcriptional regulator, AcrR family</fullName>
    </submittedName>
</protein>
<dbReference type="RefSeq" id="WP_092542588.1">
    <property type="nucleotide sequence ID" value="NZ_BOMJ01000021.1"/>
</dbReference>
<dbReference type="InterPro" id="IPR009057">
    <property type="entry name" value="Homeodomain-like_sf"/>
</dbReference>
<evidence type="ECO:0000256" key="1">
    <source>
        <dbReference type="ARBA" id="ARBA00023125"/>
    </source>
</evidence>
<gene>
    <name evidence="4" type="ORF">SAMN04489716_1359</name>
</gene>
<evidence type="ECO:0000313" key="5">
    <source>
        <dbReference type="Proteomes" id="UP000198688"/>
    </source>
</evidence>
<dbReference type="GO" id="GO:0003700">
    <property type="term" value="F:DNA-binding transcription factor activity"/>
    <property type="evidence" value="ECO:0007669"/>
    <property type="project" value="TreeGrafter"/>
</dbReference>
<dbReference type="InterPro" id="IPR050109">
    <property type="entry name" value="HTH-type_TetR-like_transc_reg"/>
</dbReference>
<evidence type="ECO:0000313" key="4">
    <source>
        <dbReference type="EMBL" id="SDS68530.1"/>
    </source>
</evidence>
<dbReference type="PANTHER" id="PTHR30055">
    <property type="entry name" value="HTH-TYPE TRANSCRIPTIONAL REGULATOR RUTR"/>
    <property type="match status" value="1"/>
</dbReference>
<accession>A0A1H1U7S3</accession>
<sequence>MPAAGTTVKSDQRRQGVVDAAVSCFARKGFYGTTTNEIAERAGISQPYLYRLFANKQTIFVAVVDHVGDLLTEALDTAGTTEQALQDAYGTIIENGDILRFLMQANCATDEPLIRDAVRACYARQVAVVDKLLDGDEEAVRRWFAVGMLAKVTTMLGLGEIDEPWARTLADT</sequence>
<dbReference type="EMBL" id="LT629758">
    <property type="protein sequence ID" value="SDS68530.1"/>
    <property type="molecule type" value="Genomic_DNA"/>
</dbReference>
<dbReference type="SUPFAM" id="SSF46689">
    <property type="entry name" value="Homeodomain-like"/>
    <property type="match status" value="1"/>
</dbReference>
<evidence type="ECO:0000259" key="3">
    <source>
        <dbReference type="PROSITE" id="PS50977"/>
    </source>
</evidence>
<name>A0A1H1U7S3_9ACTN</name>
<dbReference type="PANTHER" id="PTHR30055:SF146">
    <property type="entry name" value="HTH-TYPE TRANSCRIPTIONAL DUAL REGULATOR CECR"/>
    <property type="match status" value="1"/>
</dbReference>
<dbReference type="PRINTS" id="PR00455">
    <property type="entry name" value="HTHTETR"/>
</dbReference>
<dbReference type="Proteomes" id="UP000198688">
    <property type="component" value="Chromosome I"/>
</dbReference>
<dbReference type="PROSITE" id="PS50977">
    <property type="entry name" value="HTH_TETR_2"/>
    <property type="match status" value="1"/>
</dbReference>
<evidence type="ECO:0000256" key="2">
    <source>
        <dbReference type="PROSITE-ProRule" id="PRU00335"/>
    </source>
</evidence>
<dbReference type="AlphaFoldDB" id="A0A1H1U7S3"/>
<feature type="domain" description="HTH tetR-type" evidence="3">
    <location>
        <begin position="11"/>
        <end position="71"/>
    </location>
</feature>
<dbReference type="OrthoDB" id="3691941at2"/>
<organism evidence="4 5">
    <name type="scientific">Actinoplanes derwentensis</name>
    <dbReference type="NCBI Taxonomy" id="113562"/>
    <lineage>
        <taxon>Bacteria</taxon>
        <taxon>Bacillati</taxon>
        <taxon>Actinomycetota</taxon>
        <taxon>Actinomycetes</taxon>
        <taxon>Micromonosporales</taxon>
        <taxon>Micromonosporaceae</taxon>
        <taxon>Actinoplanes</taxon>
    </lineage>
</organism>
<proteinExistence type="predicted"/>
<dbReference type="Gene3D" id="1.10.357.10">
    <property type="entry name" value="Tetracycline Repressor, domain 2"/>
    <property type="match status" value="1"/>
</dbReference>
<dbReference type="GO" id="GO:0000976">
    <property type="term" value="F:transcription cis-regulatory region binding"/>
    <property type="evidence" value="ECO:0007669"/>
    <property type="project" value="TreeGrafter"/>
</dbReference>
<keyword evidence="5" id="KW-1185">Reference proteome</keyword>
<dbReference type="Pfam" id="PF00440">
    <property type="entry name" value="TetR_N"/>
    <property type="match status" value="1"/>
</dbReference>
<dbReference type="InterPro" id="IPR001647">
    <property type="entry name" value="HTH_TetR"/>
</dbReference>
<reference evidence="4 5" key="1">
    <citation type="submission" date="2016-10" db="EMBL/GenBank/DDBJ databases">
        <authorList>
            <person name="de Groot N.N."/>
        </authorList>
    </citation>
    <scope>NUCLEOTIDE SEQUENCE [LARGE SCALE GENOMIC DNA]</scope>
    <source>
        <strain evidence="4 5">DSM 43941</strain>
    </source>
</reference>
<keyword evidence="1 2" id="KW-0238">DNA-binding</keyword>
<feature type="DNA-binding region" description="H-T-H motif" evidence="2">
    <location>
        <begin position="34"/>
        <end position="53"/>
    </location>
</feature>